<evidence type="ECO:0000256" key="4">
    <source>
        <dbReference type="ARBA" id="ARBA00022946"/>
    </source>
</evidence>
<comment type="similarity">
    <text evidence="1">Belongs to the acyl coenzyme A hydrolase family.</text>
</comment>
<dbReference type="AlphaFoldDB" id="A0A8H7UKD1"/>
<keyword evidence="2" id="KW-0677">Repeat</keyword>
<dbReference type="SUPFAM" id="SSF54637">
    <property type="entry name" value="Thioesterase/thiol ester dehydrase-isomerase"/>
    <property type="match status" value="2"/>
</dbReference>
<keyword evidence="7" id="KW-1185">Reference proteome</keyword>
<sequence length="481" mass="54771">MKTKPNSIKFKAITIPSIQKFHSFANGLYREAKTPGVEAIENDYSHEKLFTVRPVSLWMDKLLETERSKEVKESPNPTVERQVVEKTMADSYMEQYLPLKSSPQLLDEYIFFDGRVRLGKILEDLDALAGAIAYKHVDNPVDAPPVTIVTASVDRLDLLLPNQPVDLKLSGHVAYVGKSSMEIFIKVEEMSDYKLSDKASSSPPADFTSFSANTLLATRFTMVAIDSATLKSVKVNSLKLLSPADHRLFRFAEDSKARKRRAAEVSLSRTPPTQEERLHIHDVYLKYSEYDDNKKPLPKDMAWIEDTKMESNFIMQPQDRNIHNNIFGGYLMRRAYELAFADASVFLKSRCANLLSMDEVIFQRPVHVGSLLKLTSHIVYAEGYPHRSFQVRVVAEVADIEKDLLEVTNVFYFTLSTRDPNGNRSDEHPNTEEPAVRRILPHTYGESMLWLEGKRRRTQGVRARQALMKLITPEGAQNENI</sequence>
<dbReference type="CDD" id="cd03442">
    <property type="entry name" value="BFIT_BACH"/>
    <property type="match status" value="2"/>
</dbReference>
<evidence type="ECO:0000256" key="1">
    <source>
        <dbReference type="ARBA" id="ARBA00010458"/>
    </source>
</evidence>
<evidence type="ECO:0000259" key="5">
    <source>
        <dbReference type="PROSITE" id="PS51770"/>
    </source>
</evidence>
<evidence type="ECO:0000313" key="6">
    <source>
        <dbReference type="EMBL" id="KAG2182993.1"/>
    </source>
</evidence>
<accession>A0A8H7UKD1</accession>
<proteinExistence type="inferred from homology"/>
<dbReference type="PANTHER" id="PTHR12655:SF0">
    <property type="entry name" value="ACYL-COENZYME A THIOESTERASE 9, MITOCHONDRIAL"/>
    <property type="match status" value="1"/>
</dbReference>
<dbReference type="InterPro" id="IPR029069">
    <property type="entry name" value="HotDog_dom_sf"/>
</dbReference>
<name>A0A8H7UKD1_9FUNG</name>
<dbReference type="EMBL" id="JAEPRA010000007">
    <property type="protein sequence ID" value="KAG2182993.1"/>
    <property type="molecule type" value="Genomic_DNA"/>
</dbReference>
<dbReference type="InterPro" id="IPR033120">
    <property type="entry name" value="HOTDOG_ACOT"/>
</dbReference>
<gene>
    <name evidence="6" type="ORF">INT44_005974</name>
</gene>
<dbReference type="Proteomes" id="UP000612746">
    <property type="component" value="Unassembled WGS sequence"/>
</dbReference>
<comment type="caution">
    <text evidence="6">The sequence shown here is derived from an EMBL/GenBank/DDBJ whole genome shotgun (WGS) entry which is preliminary data.</text>
</comment>
<organism evidence="6 7">
    <name type="scientific">Umbelopsis vinacea</name>
    <dbReference type="NCBI Taxonomy" id="44442"/>
    <lineage>
        <taxon>Eukaryota</taxon>
        <taxon>Fungi</taxon>
        <taxon>Fungi incertae sedis</taxon>
        <taxon>Mucoromycota</taxon>
        <taxon>Mucoromycotina</taxon>
        <taxon>Umbelopsidomycetes</taxon>
        <taxon>Umbelopsidales</taxon>
        <taxon>Umbelopsidaceae</taxon>
        <taxon>Umbelopsis</taxon>
    </lineage>
</organism>
<dbReference type="PANTHER" id="PTHR12655">
    <property type="entry name" value="ACYL-COA THIOESTERASE"/>
    <property type="match status" value="1"/>
</dbReference>
<dbReference type="OrthoDB" id="331699at2759"/>
<feature type="domain" description="HotDog ACOT-type" evidence="5">
    <location>
        <begin position="95"/>
        <end position="228"/>
    </location>
</feature>
<dbReference type="GO" id="GO:0047617">
    <property type="term" value="F:fatty acyl-CoA hydrolase activity"/>
    <property type="evidence" value="ECO:0007669"/>
    <property type="project" value="TreeGrafter"/>
</dbReference>
<dbReference type="GO" id="GO:0006637">
    <property type="term" value="P:acyl-CoA metabolic process"/>
    <property type="evidence" value="ECO:0007669"/>
    <property type="project" value="TreeGrafter"/>
</dbReference>
<keyword evidence="3" id="KW-0378">Hydrolase</keyword>
<dbReference type="GO" id="GO:0005739">
    <property type="term" value="C:mitochondrion"/>
    <property type="evidence" value="ECO:0007669"/>
    <property type="project" value="TreeGrafter"/>
</dbReference>
<evidence type="ECO:0000256" key="3">
    <source>
        <dbReference type="ARBA" id="ARBA00022801"/>
    </source>
</evidence>
<evidence type="ECO:0000256" key="2">
    <source>
        <dbReference type="ARBA" id="ARBA00022737"/>
    </source>
</evidence>
<keyword evidence="4" id="KW-0809">Transit peptide</keyword>
<feature type="domain" description="HotDog ACOT-type" evidence="5">
    <location>
        <begin position="305"/>
        <end position="421"/>
    </location>
</feature>
<protein>
    <recommendedName>
        <fullName evidence="5">HotDog ACOT-type domain-containing protein</fullName>
    </recommendedName>
</protein>
<dbReference type="Gene3D" id="3.10.129.10">
    <property type="entry name" value="Hotdog Thioesterase"/>
    <property type="match status" value="2"/>
</dbReference>
<dbReference type="PROSITE" id="PS51770">
    <property type="entry name" value="HOTDOG_ACOT"/>
    <property type="match status" value="2"/>
</dbReference>
<reference evidence="6" key="1">
    <citation type="submission" date="2020-12" db="EMBL/GenBank/DDBJ databases">
        <title>Metabolic potential, ecology and presence of endohyphal bacteria is reflected in genomic diversity of Mucoromycotina.</title>
        <authorList>
            <person name="Muszewska A."/>
            <person name="Okrasinska A."/>
            <person name="Steczkiewicz K."/>
            <person name="Drgas O."/>
            <person name="Orlowska M."/>
            <person name="Perlinska-Lenart U."/>
            <person name="Aleksandrzak-Piekarczyk T."/>
            <person name="Szatraj K."/>
            <person name="Zielenkiewicz U."/>
            <person name="Pilsyk S."/>
            <person name="Malc E."/>
            <person name="Mieczkowski P."/>
            <person name="Kruszewska J.S."/>
            <person name="Biernat P."/>
            <person name="Pawlowska J."/>
        </authorList>
    </citation>
    <scope>NUCLEOTIDE SEQUENCE</scope>
    <source>
        <strain evidence="6">WA0000051536</strain>
    </source>
</reference>
<evidence type="ECO:0000313" key="7">
    <source>
        <dbReference type="Proteomes" id="UP000612746"/>
    </source>
</evidence>